<dbReference type="KEGG" id="elq:Ga0102493_11733"/>
<feature type="transmembrane region" description="Helical" evidence="1">
    <location>
        <begin position="347"/>
        <end position="369"/>
    </location>
</feature>
<sequence>MATGRIERWHEAGLIDAETRDRLIAYEKEHSRPIALWAVFGIGALAIGLGLVSLVAANWEEVPGNVRLALHLALIAGALAALWLREDRLAAASPWVVEALVFIAAVLGLTFFGHLGQVYQTSAPLWEPLAIWLLLFAPLMLLTGRAWPVAALLVGGAIYCAWEYNFAFGELARRRDGEDAPWAFLALVTALPVLFAPLGAFLRPRSTREAFWRRLEQAALAYAVAGASIMTALASVGAFESGAGPLNPASQLVRAAIIIVAGALVAWGRRGVSGRMSGAILALAGLIVAVVSSANGIELLAALLFMALWAGIAAAALIAGWRGVFQLCVGVIALRLIVLSFELASDLLLSGFGLIVSGLLILGIAWGAWRVSRRFAPDEAGKAP</sequence>
<dbReference type="Proteomes" id="UP000027866">
    <property type="component" value="Unassembled WGS sequence"/>
</dbReference>
<feature type="transmembrane region" description="Helical" evidence="1">
    <location>
        <begin position="276"/>
        <end position="294"/>
    </location>
</feature>
<dbReference type="EMBL" id="JMIX01000005">
    <property type="protein sequence ID" value="KEO96387.1"/>
    <property type="molecule type" value="Genomic_DNA"/>
</dbReference>
<feature type="transmembrane region" description="Helical" evidence="1">
    <location>
        <begin position="125"/>
        <end position="142"/>
    </location>
</feature>
<keyword evidence="1" id="KW-0812">Transmembrane</keyword>
<dbReference type="AlphaFoldDB" id="A0A074NFJ2"/>
<dbReference type="Pfam" id="PF09925">
    <property type="entry name" value="DUF2157"/>
    <property type="match status" value="1"/>
</dbReference>
<accession>A0A074NFJ2</accession>
<dbReference type="OrthoDB" id="7469499at2"/>
<feature type="transmembrane region" description="Helical" evidence="1">
    <location>
        <begin position="34"/>
        <end position="56"/>
    </location>
</feature>
<dbReference type="RefSeq" id="WP_034902288.1">
    <property type="nucleotide sequence ID" value="NZ_CP017057.1"/>
</dbReference>
<feature type="transmembrane region" description="Helical" evidence="1">
    <location>
        <begin position="219"/>
        <end position="239"/>
    </location>
</feature>
<dbReference type="InterPro" id="IPR018677">
    <property type="entry name" value="DUF2157"/>
</dbReference>
<reference evidence="3 4" key="1">
    <citation type="submission" date="2014-04" db="EMBL/GenBank/DDBJ databases">
        <title>A comprehensive comparison of genomes of Erythrobacter spp. Strains.</title>
        <authorList>
            <person name="Zheng Q."/>
        </authorList>
    </citation>
    <scope>NUCLEOTIDE SEQUENCE [LARGE SCALE GENOMIC DNA]</scope>
    <source>
        <strain evidence="3 4">DSM 8509</strain>
    </source>
</reference>
<keyword evidence="1" id="KW-0472">Membrane</keyword>
<feature type="transmembrane region" description="Helical" evidence="1">
    <location>
        <begin position="251"/>
        <end position="269"/>
    </location>
</feature>
<organism evidence="3 4">
    <name type="scientific">Erythrobacter litoralis</name>
    <dbReference type="NCBI Taxonomy" id="39960"/>
    <lineage>
        <taxon>Bacteria</taxon>
        <taxon>Pseudomonadati</taxon>
        <taxon>Pseudomonadota</taxon>
        <taxon>Alphaproteobacteria</taxon>
        <taxon>Sphingomonadales</taxon>
        <taxon>Erythrobacteraceae</taxon>
        <taxon>Erythrobacter/Porphyrobacter group</taxon>
        <taxon>Erythrobacter</taxon>
    </lineage>
</organism>
<gene>
    <name evidence="3" type="ORF">EH32_09155</name>
</gene>
<feature type="transmembrane region" description="Helical" evidence="1">
    <location>
        <begin position="180"/>
        <end position="198"/>
    </location>
</feature>
<evidence type="ECO:0000256" key="1">
    <source>
        <dbReference type="SAM" id="Phobius"/>
    </source>
</evidence>
<evidence type="ECO:0000313" key="3">
    <source>
        <dbReference type="EMBL" id="KEO96387.1"/>
    </source>
</evidence>
<name>A0A074NFJ2_9SPHN</name>
<keyword evidence="4" id="KW-1185">Reference proteome</keyword>
<comment type="caution">
    <text evidence="3">The sequence shown here is derived from an EMBL/GenBank/DDBJ whole genome shotgun (WGS) entry which is preliminary data.</text>
</comment>
<proteinExistence type="predicted"/>
<protein>
    <recommendedName>
        <fullName evidence="2">DUF2157 domain-containing protein</fullName>
    </recommendedName>
</protein>
<feature type="domain" description="DUF2157" evidence="2">
    <location>
        <begin position="7"/>
        <end position="147"/>
    </location>
</feature>
<dbReference type="PATRIC" id="fig|39960.10.peg.2985"/>
<keyword evidence="1" id="KW-1133">Transmembrane helix</keyword>
<evidence type="ECO:0000259" key="2">
    <source>
        <dbReference type="Pfam" id="PF09925"/>
    </source>
</evidence>
<feature type="transmembrane region" description="Helical" evidence="1">
    <location>
        <begin position="96"/>
        <end position="119"/>
    </location>
</feature>
<feature type="transmembrane region" description="Helical" evidence="1">
    <location>
        <begin position="149"/>
        <end position="168"/>
    </location>
</feature>
<feature type="transmembrane region" description="Helical" evidence="1">
    <location>
        <begin position="68"/>
        <end position="84"/>
    </location>
</feature>
<evidence type="ECO:0000313" key="4">
    <source>
        <dbReference type="Proteomes" id="UP000027866"/>
    </source>
</evidence>